<accession>A0A840HY43</accession>
<dbReference type="AlphaFoldDB" id="A0A840HY43"/>
<protein>
    <submittedName>
        <fullName evidence="1">Uncharacterized protein</fullName>
    </submittedName>
</protein>
<comment type="caution">
    <text evidence="1">The sequence shown here is derived from an EMBL/GenBank/DDBJ whole genome shotgun (WGS) entry which is preliminary data.</text>
</comment>
<dbReference type="Proteomes" id="UP000575068">
    <property type="component" value="Unassembled WGS sequence"/>
</dbReference>
<reference evidence="1 2" key="1">
    <citation type="submission" date="2020-08" db="EMBL/GenBank/DDBJ databases">
        <title>Genomic Encyclopedia of Type Strains, Phase IV (KMG-IV): sequencing the most valuable type-strain genomes for metagenomic binning, comparative biology and taxonomic classification.</title>
        <authorList>
            <person name="Goeker M."/>
        </authorList>
    </citation>
    <scope>NUCLEOTIDE SEQUENCE [LARGE SCALE GENOMIC DNA]</scope>
    <source>
        <strain evidence="1 2">DSM 7465</strain>
    </source>
</reference>
<organism evidence="1 2">
    <name type="scientific">Rhizorhapis suberifaciens</name>
    <name type="common">corky root of lettuce</name>
    <dbReference type="NCBI Taxonomy" id="13656"/>
    <lineage>
        <taxon>Bacteria</taxon>
        <taxon>Pseudomonadati</taxon>
        <taxon>Pseudomonadota</taxon>
        <taxon>Alphaproteobacteria</taxon>
        <taxon>Sphingomonadales</taxon>
        <taxon>Sphingomonadaceae</taxon>
        <taxon>Rhizorhapis</taxon>
    </lineage>
</organism>
<gene>
    <name evidence="1" type="ORF">HNQ99_002681</name>
</gene>
<keyword evidence="2" id="KW-1185">Reference proteome</keyword>
<proteinExistence type="predicted"/>
<evidence type="ECO:0000313" key="1">
    <source>
        <dbReference type="EMBL" id="MBB4642356.1"/>
    </source>
</evidence>
<name>A0A840HY43_9SPHN</name>
<dbReference type="EMBL" id="JACHOV010000010">
    <property type="protein sequence ID" value="MBB4642356.1"/>
    <property type="molecule type" value="Genomic_DNA"/>
</dbReference>
<evidence type="ECO:0000313" key="2">
    <source>
        <dbReference type="Proteomes" id="UP000575068"/>
    </source>
</evidence>
<sequence length="50" mass="6234">MIASHKDRLGRTVRIDPWWLRFTWCRYGWSLYILRRRIACKPIDYTKTPH</sequence>